<keyword evidence="2" id="KW-1185">Reference proteome</keyword>
<reference evidence="1" key="1">
    <citation type="submission" date="2022-04" db="EMBL/GenBank/DDBJ databases">
        <title>Chromosome-scale genome assembly of Holotrichia oblita Faldermann.</title>
        <authorList>
            <person name="Rongchong L."/>
        </authorList>
    </citation>
    <scope>NUCLEOTIDE SEQUENCE</scope>
    <source>
        <strain evidence="1">81SQS9</strain>
    </source>
</reference>
<sequence length="977" mass="114859">MHAEVLSCRRRADIEGDSGYDFFDADNFTNNIESQYNHIDHLHAKEKFWEHDNPNWFPHPGNKCDEMLNSYDKISKQTTCMDKSSSMDDQGLVRHSDFFRNLKMTYNPHYDEDVNLDFSVIRSTVSVYVRDKIVLNNIRWSEPLDLTFKCNAKKDPTLIWQYFASSSGFMRMYPAMKWPDEIYDKTYDHRTRSWYTESMTSPKDMIILLDRSGSMTGKRRIISRHIVHDILDTLADNDYVNVFTFANTTEPLITCFNDTLVQANEENLRLIRENLTQYVVKYHGRLDLAFEKAFEVLSENHWKRSGELCTQVIMVIAEGLDYFDEDLLKKLQELNTEDERGCRVRIFTYLLETEEFDAKVMLDIACFHMGYYVNISDVAEIREKVNMYTSVLSRSVNLSRDPNFQPIWSALYVDLADRRLTNWLWEKDEGLRQQNQFIKYARTRPKGSPSAFQYRSDDYDKYLAPKKYRYLTTVSLPVYDKRDGIATLLGVAAVDVPIDYMNKLTEPHKLGVNGYAFIITNNGYVLMHPDHRTNFKNILKPTFNRVDLTEVELSQNTTNPREFDKEILDVEVYKEKNSLRFFLLPGEDSYYDLLSIFLQDLKSTRWFEGSLLKSEAIRDQSYYTAFEKLYKSVIVAFISTHSGMTRWQYVTKDPDIKRDFNSTNSRSVDEIWYKRAVEENYENPNVTYTFAIPLVDEMDINNTEFNESQFVTVTHAIFIEEVKEHVIEKSPAAVVGYKMHYSAFKDLFESLNCETRLYFGIYHNENISCVVLDNHGYIMWSNDGTNIGRLILHHSKNLTQKLEDDQILEAVKVFDYQGICLPNATPQSCPSSGAENCRRTTHNDTIEYQKHAIQKTVPTPCDKEMRMYRYKYKNFFQTDDVTCRYIIQHIPRTNLALLVYDTDCDVDNLKEELKVSYPREKKYGETGKLHLPCFIETNNNYFKRPYIKCITANEQEKEFNRNRLYCGDNTKHIRGEL</sequence>
<proteinExistence type="predicted"/>
<accession>A0ACB9T8B9</accession>
<protein>
    <submittedName>
        <fullName evidence="1">Voltage-dependent calcium channel subunit alpha-2/delta-related</fullName>
    </submittedName>
</protein>
<evidence type="ECO:0000313" key="1">
    <source>
        <dbReference type="EMBL" id="KAI4463031.1"/>
    </source>
</evidence>
<evidence type="ECO:0000313" key="2">
    <source>
        <dbReference type="Proteomes" id="UP001056778"/>
    </source>
</evidence>
<comment type="caution">
    <text evidence="1">The sequence shown here is derived from an EMBL/GenBank/DDBJ whole genome shotgun (WGS) entry which is preliminary data.</text>
</comment>
<dbReference type="EMBL" id="CM043018">
    <property type="protein sequence ID" value="KAI4463031.1"/>
    <property type="molecule type" value="Genomic_DNA"/>
</dbReference>
<name>A0ACB9T8B9_HOLOL</name>
<organism evidence="1 2">
    <name type="scientific">Holotrichia oblita</name>
    <name type="common">Chafer beetle</name>
    <dbReference type="NCBI Taxonomy" id="644536"/>
    <lineage>
        <taxon>Eukaryota</taxon>
        <taxon>Metazoa</taxon>
        <taxon>Ecdysozoa</taxon>
        <taxon>Arthropoda</taxon>
        <taxon>Hexapoda</taxon>
        <taxon>Insecta</taxon>
        <taxon>Pterygota</taxon>
        <taxon>Neoptera</taxon>
        <taxon>Endopterygota</taxon>
        <taxon>Coleoptera</taxon>
        <taxon>Polyphaga</taxon>
        <taxon>Scarabaeiformia</taxon>
        <taxon>Scarabaeidae</taxon>
        <taxon>Melolonthinae</taxon>
        <taxon>Holotrichia</taxon>
    </lineage>
</organism>
<gene>
    <name evidence="1" type="ORF">MML48_4g00011001</name>
</gene>
<dbReference type="Proteomes" id="UP001056778">
    <property type="component" value="Chromosome 4"/>
</dbReference>